<proteinExistence type="predicted"/>
<dbReference type="AlphaFoldDB" id="A0A0E2D8I0"/>
<gene>
    <name evidence="1" type="ORF">LEP1GSC105_0604</name>
</gene>
<sequence>MANLWDTIVPTNCTPIFEFMIIFVRDSKLLTFGTNLQFVVKPL</sequence>
<organism evidence="1 2">
    <name type="scientific">Leptospira interrogans str. UI 12758</name>
    <dbReference type="NCBI Taxonomy" id="1049938"/>
    <lineage>
        <taxon>Bacteria</taxon>
        <taxon>Pseudomonadati</taxon>
        <taxon>Spirochaetota</taxon>
        <taxon>Spirochaetia</taxon>
        <taxon>Leptospirales</taxon>
        <taxon>Leptospiraceae</taxon>
        <taxon>Leptospira</taxon>
    </lineage>
</organism>
<evidence type="ECO:0000313" key="2">
    <source>
        <dbReference type="Proteomes" id="UP000001340"/>
    </source>
</evidence>
<dbReference type="Proteomes" id="UP000001340">
    <property type="component" value="Unassembled WGS sequence"/>
</dbReference>
<protein>
    <submittedName>
        <fullName evidence="1">Uncharacterized protein</fullName>
    </submittedName>
</protein>
<accession>A0A0E2D8I0</accession>
<evidence type="ECO:0000313" key="1">
    <source>
        <dbReference type="EMBL" id="EKR56385.1"/>
    </source>
</evidence>
<name>A0A0E2D8I0_LEPIR</name>
<comment type="caution">
    <text evidence="1">The sequence shown here is derived from an EMBL/GenBank/DDBJ whole genome shotgun (WGS) entry which is preliminary data.</text>
</comment>
<reference evidence="1 2" key="1">
    <citation type="submission" date="2012-10" db="EMBL/GenBank/DDBJ databases">
        <authorList>
            <person name="Harkins D.M."/>
            <person name="Durkin A.S."/>
            <person name="Brinkac L.M."/>
            <person name="Haft D.H."/>
            <person name="Selengut J.D."/>
            <person name="Sanka R."/>
            <person name="DePew J."/>
            <person name="Purushe J."/>
            <person name="Chanthongthip A."/>
            <person name="Lattana O."/>
            <person name="Phetsouvanh R."/>
            <person name="Newton P.N."/>
            <person name="Vinetz J.M."/>
            <person name="Sutton G.G."/>
            <person name="Nierman W.C."/>
            <person name="Fouts D.E."/>
        </authorList>
    </citation>
    <scope>NUCLEOTIDE SEQUENCE [LARGE SCALE GENOMIC DNA]</scope>
    <source>
        <strain evidence="1 2">UI 12758</strain>
    </source>
</reference>
<dbReference type="EMBL" id="AHNR02000015">
    <property type="protein sequence ID" value="EKR56385.1"/>
    <property type="molecule type" value="Genomic_DNA"/>
</dbReference>